<keyword evidence="4" id="KW-0010">Activator</keyword>
<dbReference type="CDD" id="cd08411">
    <property type="entry name" value="PBP2_OxyR"/>
    <property type="match status" value="1"/>
</dbReference>
<evidence type="ECO:0000256" key="5">
    <source>
        <dbReference type="ARBA" id="ARBA00023163"/>
    </source>
</evidence>
<dbReference type="PROSITE" id="PS50931">
    <property type="entry name" value="HTH_LYSR"/>
    <property type="match status" value="1"/>
</dbReference>
<dbReference type="SUPFAM" id="SSF46785">
    <property type="entry name" value="Winged helix' DNA-binding domain"/>
    <property type="match status" value="1"/>
</dbReference>
<dbReference type="InterPro" id="IPR036390">
    <property type="entry name" value="WH_DNA-bd_sf"/>
</dbReference>
<protein>
    <submittedName>
        <fullName evidence="7">Hydrogen peroxide-inducible genes activator</fullName>
    </submittedName>
</protein>
<dbReference type="Gene3D" id="3.40.190.10">
    <property type="entry name" value="Periplasmic binding protein-like II"/>
    <property type="match status" value="2"/>
</dbReference>
<dbReference type="InterPro" id="IPR000847">
    <property type="entry name" value="LysR_HTH_N"/>
</dbReference>
<dbReference type="Proteomes" id="UP001148313">
    <property type="component" value="Unassembled WGS sequence"/>
</dbReference>
<keyword evidence="8" id="KW-1185">Reference proteome</keyword>
<proteinExistence type="inferred from homology"/>
<evidence type="ECO:0000313" key="7">
    <source>
        <dbReference type="EMBL" id="MDA4844289.1"/>
    </source>
</evidence>
<evidence type="ECO:0000256" key="1">
    <source>
        <dbReference type="ARBA" id="ARBA00009437"/>
    </source>
</evidence>
<dbReference type="InterPro" id="IPR036388">
    <property type="entry name" value="WH-like_DNA-bd_sf"/>
</dbReference>
<evidence type="ECO:0000256" key="4">
    <source>
        <dbReference type="ARBA" id="ARBA00023159"/>
    </source>
</evidence>
<dbReference type="PRINTS" id="PR00039">
    <property type="entry name" value="HTHLYSR"/>
</dbReference>
<dbReference type="InterPro" id="IPR005119">
    <property type="entry name" value="LysR_subst-bd"/>
</dbReference>
<sequence>MTTLRQLHYLVALSEELHFRRAAERVNVTQPTLSAQIQELEKRLRAPLVERGASRVTLTPLGREIAERARRVLSDVQDIADLAASSQHGFDGTIRLGVPPTLGPYLLPHIVPDLHGKYPDLRLYVREGKPVELQGQLQSGGFDLVISPMPIAHGDLEVERLFREPLRVVAAPDHPLASKQRILSSDLAGQSILAIERGHHLHEQVSQLCEDFNATLLRDYEGTSLDTLRLMAGMGVGLAFLPALYVRSEIDGRNEIAILDINMPNLFRQMGLAWRKRSVHAALFKEIADLIRTTAERKLPDITVTR</sequence>
<reference evidence="7" key="1">
    <citation type="submission" date="2022-11" db="EMBL/GenBank/DDBJ databases">
        <title>Hoeflea poritis sp. nov., isolated from scleractinian coral Porites lutea.</title>
        <authorList>
            <person name="Zhang G."/>
            <person name="Wei Q."/>
            <person name="Cai L."/>
        </authorList>
    </citation>
    <scope>NUCLEOTIDE SEQUENCE</scope>
    <source>
        <strain evidence="7">E7-10</strain>
    </source>
</reference>
<dbReference type="Gene3D" id="1.10.10.10">
    <property type="entry name" value="Winged helix-like DNA-binding domain superfamily/Winged helix DNA-binding domain"/>
    <property type="match status" value="1"/>
</dbReference>
<keyword evidence="2" id="KW-0805">Transcription regulation</keyword>
<feature type="domain" description="HTH lysR-type" evidence="6">
    <location>
        <begin position="1"/>
        <end position="59"/>
    </location>
</feature>
<dbReference type="RefSeq" id="WP_271087809.1">
    <property type="nucleotide sequence ID" value="NZ_JAPJZH010000001.1"/>
</dbReference>
<keyword evidence="3" id="KW-0238">DNA-binding</keyword>
<gene>
    <name evidence="7" type="ORF">OOZ53_02960</name>
</gene>
<organism evidence="7 8">
    <name type="scientific">Hoeflea poritis</name>
    <dbReference type="NCBI Taxonomy" id="2993659"/>
    <lineage>
        <taxon>Bacteria</taxon>
        <taxon>Pseudomonadati</taxon>
        <taxon>Pseudomonadota</taxon>
        <taxon>Alphaproteobacteria</taxon>
        <taxon>Hyphomicrobiales</taxon>
        <taxon>Rhizobiaceae</taxon>
        <taxon>Hoeflea</taxon>
    </lineage>
</organism>
<evidence type="ECO:0000313" key="8">
    <source>
        <dbReference type="Proteomes" id="UP001148313"/>
    </source>
</evidence>
<evidence type="ECO:0000259" key="6">
    <source>
        <dbReference type="PROSITE" id="PS50931"/>
    </source>
</evidence>
<evidence type="ECO:0000256" key="3">
    <source>
        <dbReference type="ARBA" id="ARBA00023125"/>
    </source>
</evidence>
<name>A0ABT4VHV0_9HYPH</name>
<dbReference type="PANTHER" id="PTHR30346">
    <property type="entry name" value="TRANSCRIPTIONAL DUAL REGULATOR HCAR-RELATED"/>
    <property type="match status" value="1"/>
</dbReference>
<keyword evidence="5" id="KW-0804">Transcription</keyword>
<comment type="similarity">
    <text evidence="1">Belongs to the LysR transcriptional regulatory family.</text>
</comment>
<dbReference type="Pfam" id="PF03466">
    <property type="entry name" value="LysR_substrate"/>
    <property type="match status" value="1"/>
</dbReference>
<comment type="caution">
    <text evidence="7">The sequence shown here is derived from an EMBL/GenBank/DDBJ whole genome shotgun (WGS) entry which is preliminary data.</text>
</comment>
<dbReference type="SUPFAM" id="SSF53850">
    <property type="entry name" value="Periplasmic binding protein-like II"/>
    <property type="match status" value="1"/>
</dbReference>
<dbReference type="Pfam" id="PF00126">
    <property type="entry name" value="HTH_1"/>
    <property type="match status" value="1"/>
</dbReference>
<accession>A0ABT4VHV0</accession>
<evidence type="ECO:0000256" key="2">
    <source>
        <dbReference type="ARBA" id="ARBA00023015"/>
    </source>
</evidence>
<dbReference type="PANTHER" id="PTHR30346:SF26">
    <property type="entry name" value="HYDROGEN PEROXIDE-INDUCIBLE GENES ACTIVATOR"/>
    <property type="match status" value="1"/>
</dbReference>
<dbReference type="EMBL" id="JAPJZH010000001">
    <property type="protein sequence ID" value="MDA4844289.1"/>
    <property type="molecule type" value="Genomic_DNA"/>
</dbReference>